<reference evidence="3" key="1">
    <citation type="submission" date="2022-07" db="EMBL/GenBank/DDBJ databases">
        <title>Genome Sequence of Leucocoprinus birnbaumii.</title>
        <authorList>
            <person name="Buettner E."/>
        </authorList>
    </citation>
    <scope>NUCLEOTIDE SEQUENCE</scope>
    <source>
        <strain evidence="3">VT141</strain>
    </source>
</reference>
<evidence type="ECO:0000256" key="1">
    <source>
        <dbReference type="SAM" id="Coils"/>
    </source>
</evidence>
<name>A0AAD5VV97_9AGAR</name>
<dbReference type="AlphaFoldDB" id="A0AAD5VV97"/>
<gene>
    <name evidence="3" type="ORF">NP233_g7138</name>
</gene>
<accession>A0AAD5VV97</accession>
<feature type="coiled-coil region" evidence="1">
    <location>
        <begin position="167"/>
        <end position="198"/>
    </location>
</feature>
<sequence length="341" mass="38334">MRLQHNIEPPAPGRGGNRKRKRGPEESSSTMQSGNQSSFPPSSGPAGPSGFSTFKVEPRTPSELLDDHVPFSQYPRNSDAQLDTNGRPRRSPSPNDHHILSTYTSVPFPSRGYTNGNSEESDPSADSLPDYLAQQIDPKTGLIKGRTPAMVMYLLMKARHRYASEQHDILQEELKATRQELRRLRDEKEKALDDVLRLCFGPEADQYCTPIQDPDMMPSAFAPPTPSRDLGYTVPVLPLPALLRRISSRYTAIWRKTFAWLDSHLNVLSRSEPQGKSSYIRERSFVRMKCAERTGSALQSPPLIGWTIQDTTSRPNMWPQGKCSNTVTMENGWSNSEFKDT</sequence>
<protein>
    <submittedName>
        <fullName evidence="3">Uncharacterized protein</fullName>
    </submittedName>
</protein>
<feature type="compositionally biased region" description="Basic and acidic residues" evidence="2">
    <location>
        <begin position="56"/>
        <end position="69"/>
    </location>
</feature>
<feature type="compositionally biased region" description="Low complexity" evidence="2">
    <location>
        <begin position="27"/>
        <end position="54"/>
    </location>
</feature>
<evidence type="ECO:0000313" key="4">
    <source>
        <dbReference type="Proteomes" id="UP001213000"/>
    </source>
</evidence>
<organism evidence="3 4">
    <name type="scientific">Leucocoprinus birnbaumii</name>
    <dbReference type="NCBI Taxonomy" id="56174"/>
    <lineage>
        <taxon>Eukaryota</taxon>
        <taxon>Fungi</taxon>
        <taxon>Dikarya</taxon>
        <taxon>Basidiomycota</taxon>
        <taxon>Agaricomycotina</taxon>
        <taxon>Agaricomycetes</taxon>
        <taxon>Agaricomycetidae</taxon>
        <taxon>Agaricales</taxon>
        <taxon>Agaricineae</taxon>
        <taxon>Agaricaceae</taxon>
        <taxon>Leucocoprinus</taxon>
    </lineage>
</organism>
<dbReference type="Proteomes" id="UP001213000">
    <property type="component" value="Unassembled WGS sequence"/>
</dbReference>
<evidence type="ECO:0000313" key="3">
    <source>
        <dbReference type="EMBL" id="KAJ3566217.1"/>
    </source>
</evidence>
<feature type="compositionally biased region" description="Polar residues" evidence="2">
    <location>
        <begin position="101"/>
        <end position="118"/>
    </location>
</feature>
<dbReference type="EMBL" id="JANIEX010000504">
    <property type="protein sequence ID" value="KAJ3566217.1"/>
    <property type="molecule type" value="Genomic_DNA"/>
</dbReference>
<feature type="region of interest" description="Disordered" evidence="2">
    <location>
        <begin position="1"/>
        <end position="130"/>
    </location>
</feature>
<comment type="caution">
    <text evidence="3">The sequence shown here is derived from an EMBL/GenBank/DDBJ whole genome shotgun (WGS) entry which is preliminary data.</text>
</comment>
<keyword evidence="4" id="KW-1185">Reference proteome</keyword>
<keyword evidence="1" id="KW-0175">Coiled coil</keyword>
<proteinExistence type="predicted"/>
<evidence type="ECO:0000256" key="2">
    <source>
        <dbReference type="SAM" id="MobiDB-lite"/>
    </source>
</evidence>
<feature type="compositionally biased region" description="Polar residues" evidence="2">
    <location>
        <begin position="74"/>
        <end position="84"/>
    </location>
</feature>